<evidence type="ECO:0000259" key="3">
    <source>
        <dbReference type="PROSITE" id="PS50110"/>
    </source>
</evidence>
<organism evidence="4 5">
    <name type="scientific">Buchananella hordeovulneris</name>
    <dbReference type="NCBI Taxonomy" id="52770"/>
    <lineage>
        <taxon>Bacteria</taxon>
        <taxon>Bacillati</taxon>
        <taxon>Actinomycetota</taxon>
        <taxon>Actinomycetes</taxon>
        <taxon>Actinomycetales</taxon>
        <taxon>Actinomycetaceae</taxon>
        <taxon>Buchananella</taxon>
    </lineage>
</organism>
<dbReference type="PROSITE" id="PS50110">
    <property type="entry name" value="RESPONSE_REGULATORY"/>
    <property type="match status" value="1"/>
</dbReference>
<reference evidence="5" key="1">
    <citation type="submission" date="2016-12" db="EMBL/GenBank/DDBJ databases">
        <authorList>
            <person name="Meng X."/>
        </authorList>
    </citation>
    <scope>NUCLEOTIDE SEQUENCE [LARGE SCALE GENOMIC DNA]</scope>
    <source>
        <strain evidence="5">DSM 20732</strain>
    </source>
</reference>
<dbReference type="EMBL" id="MQVS01000006">
    <property type="protein sequence ID" value="OKL51583.1"/>
    <property type="molecule type" value="Genomic_DNA"/>
</dbReference>
<dbReference type="OrthoDB" id="109585at2"/>
<evidence type="ECO:0000313" key="5">
    <source>
        <dbReference type="Proteomes" id="UP000185612"/>
    </source>
</evidence>
<proteinExistence type="predicted"/>
<protein>
    <recommendedName>
        <fullName evidence="3">Response regulatory domain-containing protein</fullName>
    </recommendedName>
</protein>
<keyword evidence="5" id="KW-1185">Reference proteome</keyword>
<dbReference type="AlphaFoldDB" id="A0A1Q5PVF8"/>
<dbReference type="Proteomes" id="UP000185612">
    <property type="component" value="Unassembled WGS sequence"/>
</dbReference>
<dbReference type="PANTHER" id="PTHR44591:SF3">
    <property type="entry name" value="RESPONSE REGULATORY DOMAIN-CONTAINING PROTEIN"/>
    <property type="match status" value="1"/>
</dbReference>
<dbReference type="PANTHER" id="PTHR44591">
    <property type="entry name" value="STRESS RESPONSE REGULATOR PROTEIN 1"/>
    <property type="match status" value="1"/>
</dbReference>
<dbReference type="InterPro" id="IPR050595">
    <property type="entry name" value="Bact_response_regulator"/>
</dbReference>
<dbReference type="Gene3D" id="3.40.50.2300">
    <property type="match status" value="1"/>
</dbReference>
<keyword evidence="1 2" id="KW-0597">Phosphoprotein</keyword>
<dbReference type="GO" id="GO:0000160">
    <property type="term" value="P:phosphorelay signal transduction system"/>
    <property type="evidence" value="ECO:0007669"/>
    <property type="project" value="InterPro"/>
</dbReference>
<name>A0A1Q5PVF8_9ACTO</name>
<sequence>MKLAILVLEDEPPVRAALARDLEPFAPWVRIEYAEDVADAREVVEEITADGDELALILADHRLPGESGVDFLVASRQVAATGDARRVLVTGQADQADTIRAINDGGLDHYIAKPWQAAELADTVRTQLTNYVVSTGTDPLVALPVLQADRVVDLLRSRPDR</sequence>
<dbReference type="SUPFAM" id="SSF52172">
    <property type="entry name" value="CheY-like"/>
    <property type="match status" value="1"/>
</dbReference>
<accession>A0A1Q5PVF8</accession>
<comment type="caution">
    <text evidence="4">The sequence shown here is derived from an EMBL/GenBank/DDBJ whole genome shotgun (WGS) entry which is preliminary data.</text>
</comment>
<evidence type="ECO:0000256" key="1">
    <source>
        <dbReference type="ARBA" id="ARBA00022553"/>
    </source>
</evidence>
<dbReference type="Pfam" id="PF00072">
    <property type="entry name" value="Response_reg"/>
    <property type="match status" value="1"/>
</dbReference>
<dbReference type="STRING" id="52770.BSZ40_06990"/>
<dbReference type="InterPro" id="IPR011006">
    <property type="entry name" value="CheY-like_superfamily"/>
</dbReference>
<feature type="domain" description="Response regulatory" evidence="3">
    <location>
        <begin position="4"/>
        <end position="128"/>
    </location>
</feature>
<evidence type="ECO:0000256" key="2">
    <source>
        <dbReference type="PROSITE-ProRule" id="PRU00169"/>
    </source>
</evidence>
<gene>
    <name evidence="4" type="ORF">BSZ40_06990</name>
</gene>
<dbReference type="RefSeq" id="WP_073824590.1">
    <property type="nucleotide sequence ID" value="NZ_JAUNKL010000086.1"/>
</dbReference>
<dbReference type="SMART" id="SM00448">
    <property type="entry name" value="REC"/>
    <property type="match status" value="1"/>
</dbReference>
<feature type="modified residue" description="4-aspartylphosphate" evidence="2">
    <location>
        <position position="60"/>
    </location>
</feature>
<evidence type="ECO:0000313" key="4">
    <source>
        <dbReference type="EMBL" id="OKL51583.1"/>
    </source>
</evidence>
<dbReference type="InterPro" id="IPR001789">
    <property type="entry name" value="Sig_transdc_resp-reg_receiver"/>
</dbReference>